<feature type="region of interest" description="Disordered" evidence="1">
    <location>
        <begin position="116"/>
        <end position="149"/>
    </location>
</feature>
<reference evidence="2" key="1">
    <citation type="submission" date="2023-08" db="EMBL/GenBank/DDBJ databases">
        <authorList>
            <person name="Chen Y."/>
            <person name="Shah S."/>
            <person name="Dougan E. K."/>
            <person name="Thang M."/>
            <person name="Chan C."/>
        </authorList>
    </citation>
    <scope>NUCLEOTIDE SEQUENCE</scope>
</reference>
<name>A0AA36HY34_9DINO</name>
<evidence type="ECO:0000256" key="1">
    <source>
        <dbReference type="SAM" id="MobiDB-lite"/>
    </source>
</evidence>
<comment type="caution">
    <text evidence="2">The sequence shown here is derived from an EMBL/GenBank/DDBJ whole genome shotgun (WGS) entry which is preliminary data.</text>
</comment>
<gene>
    <name evidence="2" type="ORF">EVOR1521_LOCUS6258</name>
</gene>
<keyword evidence="3" id="KW-1185">Reference proteome</keyword>
<feature type="region of interest" description="Disordered" evidence="1">
    <location>
        <begin position="1"/>
        <end position="21"/>
    </location>
</feature>
<dbReference type="AlphaFoldDB" id="A0AA36HY34"/>
<organism evidence="2 3">
    <name type="scientific">Effrenium voratum</name>
    <dbReference type="NCBI Taxonomy" id="2562239"/>
    <lineage>
        <taxon>Eukaryota</taxon>
        <taxon>Sar</taxon>
        <taxon>Alveolata</taxon>
        <taxon>Dinophyceae</taxon>
        <taxon>Suessiales</taxon>
        <taxon>Symbiodiniaceae</taxon>
        <taxon>Effrenium</taxon>
    </lineage>
</organism>
<evidence type="ECO:0000313" key="3">
    <source>
        <dbReference type="Proteomes" id="UP001178507"/>
    </source>
</evidence>
<feature type="compositionally biased region" description="Acidic residues" evidence="1">
    <location>
        <begin position="1"/>
        <end position="18"/>
    </location>
</feature>
<accession>A0AA36HY34</accession>
<dbReference type="EMBL" id="CAUJNA010000465">
    <property type="protein sequence ID" value="CAJ1377472.1"/>
    <property type="molecule type" value="Genomic_DNA"/>
</dbReference>
<proteinExistence type="predicted"/>
<protein>
    <submittedName>
        <fullName evidence="2">Uncharacterized protein</fullName>
    </submittedName>
</protein>
<dbReference type="Proteomes" id="UP001178507">
    <property type="component" value="Unassembled WGS sequence"/>
</dbReference>
<sequence length="209" mass="23197">MSQPVNDDDADDDEEPCMLDEFGWDPMVDEYLEALVDEASSQAEIDWAWVSHQFLDTLEPTPEQIEAALQRFCPDSLQQRWLYLRSTQTQVPAAPNEPPRDRVLEAMQNFLFGLPQPRMNPELRESQAEAQSDSHGAGQSKIEGSDAPDAGCQLQHAAVDDPTDAGCDGMHCIESSNSKAGAIGTDALRRCLEELRWHGEALRRCAAGR</sequence>
<evidence type="ECO:0000313" key="2">
    <source>
        <dbReference type="EMBL" id="CAJ1377472.1"/>
    </source>
</evidence>